<dbReference type="Proteomes" id="UP000504608">
    <property type="component" value="Unplaced"/>
</dbReference>
<dbReference type="InterPro" id="IPR036093">
    <property type="entry name" value="NAC_dom_sf"/>
</dbReference>
<evidence type="ECO:0000256" key="1">
    <source>
        <dbReference type="ARBA" id="ARBA00023015"/>
    </source>
</evidence>
<dbReference type="GO" id="GO:0006355">
    <property type="term" value="P:regulation of DNA-templated transcription"/>
    <property type="evidence" value="ECO:0007669"/>
    <property type="project" value="InterPro"/>
</dbReference>
<dbReference type="RefSeq" id="XP_022983247.1">
    <property type="nucleotide sequence ID" value="XM_023127479.1"/>
</dbReference>
<name>A0A6J1IYS1_CUCMA</name>
<protein>
    <submittedName>
        <fullName evidence="8">NAC domain-containing protein 83-like isoform X1</fullName>
    </submittedName>
</protein>
<evidence type="ECO:0000256" key="4">
    <source>
        <dbReference type="ARBA" id="ARBA00023242"/>
    </source>
</evidence>
<dbReference type="Pfam" id="PF02365">
    <property type="entry name" value="NAM"/>
    <property type="match status" value="1"/>
</dbReference>
<keyword evidence="4" id="KW-0539">Nucleus</keyword>
<evidence type="ECO:0000313" key="7">
    <source>
        <dbReference type="Proteomes" id="UP000504608"/>
    </source>
</evidence>
<dbReference type="GeneID" id="111481884"/>
<keyword evidence="2" id="KW-0238">DNA-binding</keyword>
<sequence>MFPMENTSNFVFDGGIRLPVGYRFCPTDEELVEHYLKRKVFGLPLPASVIPEFNVFLTDPWGLPGDSKEKRFFFSQQKSFLRMNAGCGIWKSIGKEKFILSQGINQLFGLRKSLVFSESKFPERTRTTRWVMHEYRLARSAATSNSTQQIEVGDWAVYCLFQKRRKHKRKGVEENQRVAVAQASILDLTVEDGWEFPQPCASCSSGVTQVSSNGTGSTDQEETSGGLGLDLGFS</sequence>
<evidence type="ECO:0000256" key="5">
    <source>
        <dbReference type="SAM" id="MobiDB-lite"/>
    </source>
</evidence>
<dbReference type="PANTHER" id="PTHR31719:SF130">
    <property type="entry name" value="NAC DOMAIN-CONTAINING PROTEIN 18"/>
    <property type="match status" value="1"/>
</dbReference>
<organism evidence="7 8">
    <name type="scientific">Cucurbita maxima</name>
    <name type="common">Pumpkin</name>
    <name type="synonym">Winter squash</name>
    <dbReference type="NCBI Taxonomy" id="3661"/>
    <lineage>
        <taxon>Eukaryota</taxon>
        <taxon>Viridiplantae</taxon>
        <taxon>Streptophyta</taxon>
        <taxon>Embryophyta</taxon>
        <taxon>Tracheophyta</taxon>
        <taxon>Spermatophyta</taxon>
        <taxon>Magnoliopsida</taxon>
        <taxon>eudicotyledons</taxon>
        <taxon>Gunneridae</taxon>
        <taxon>Pentapetalae</taxon>
        <taxon>rosids</taxon>
        <taxon>fabids</taxon>
        <taxon>Cucurbitales</taxon>
        <taxon>Cucurbitaceae</taxon>
        <taxon>Cucurbiteae</taxon>
        <taxon>Cucurbita</taxon>
    </lineage>
</organism>
<feature type="compositionally biased region" description="Polar residues" evidence="5">
    <location>
        <begin position="207"/>
        <end position="218"/>
    </location>
</feature>
<dbReference type="InterPro" id="IPR003441">
    <property type="entry name" value="NAC-dom"/>
</dbReference>
<feature type="compositionally biased region" description="Gly residues" evidence="5">
    <location>
        <begin position="225"/>
        <end position="234"/>
    </location>
</feature>
<feature type="region of interest" description="Disordered" evidence="5">
    <location>
        <begin position="207"/>
        <end position="234"/>
    </location>
</feature>
<reference evidence="8" key="1">
    <citation type="submission" date="2025-08" db="UniProtKB">
        <authorList>
            <consortium name="RefSeq"/>
        </authorList>
    </citation>
    <scope>IDENTIFICATION</scope>
    <source>
        <tissue evidence="8">Young leaves</tissue>
    </source>
</reference>
<keyword evidence="7" id="KW-1185">Reference proteome</keyword>
<dbReference type="OrthoDB" id="676820at2759"/>
<dbReference type="PANTHER" id="PTHR31719">
    <property type="entry name" value="NAC TRANSCRIPTION FACTOR 56"/>
    <property type="match status" value="1"/>
</dbReference>
<feature type="domain" description="NAC" evidence="6">
    <location>
        <begin position="18"/>
        <end position="163"/>
    </location>
</feature>
<evidence type="ECO:0000256" key="3">
    <source>
        <dbReference type="ARBA" id="ARBA00023163"/>
    </source>
</evidence>
<evidence type="ECO:0000313" key="8">
    <source>
        <dbReference type="RefSeq" id="XP_022983247.1"/>
    </source>
</evidence>
<evidence type="ECO:0000259" key="6">
    <source>
        <dbReference type="PROSITE" id="PS51005"/>
    </source>
</evidence>
<accession>A0A6J1IYS1</accession>
<dbReference type="KEGG" id="cmax:111481884"/>
<proteinExistence type="predicted"/>
<evidence type="ECO:0000256" key="2">
    <source>
        <dbReference type="ARBA" id="ARBA00023125"/>
    </source>
</evidence>
<dbReference type="PROSITE" id="PS51005">
    <property type="entry name" value="NAC"/>
    <property type="match status" value="1"/>
</dbReference>
<dbReference type="AlphaFoldDB" id="A0A6J1IYS1"/>
<keyword evidence="1" id="KW-0805">Transcription regulation</keyword>
<dbReference type="Gene3D" id="2.170.150.80">
    <property type="entry name" value="NAC domain"/>
    <property type="match status" value="1"/>
</dbReference>
<dbReference type="SUPFAM" id="SSF101941">
    <property type="entry name" value="NAC domain"/>
    <property type="match status" value="1"/>
</dbReference>
<keyword evidence="3" id="KW-0804">Transcription</keyword>
<gene>
    <name evidence="8" type="primary">LOC111481884</name>
</gene>
<dbReference type="GO" id="GO:0003677">
    <property type="term" value="F:DNA binding"/>
    <property type="evidence" value="ECO:0007669"/>
    <property type="project" value="UniProtKB-KW"/>
</dbReference>